<evidence type="ECO:0000313" key="1">
    <source>
        <dbReference type="EMBL" id="CAH0714757.1"/>
    </source>
</evidence>
<proteinExistence type="predicted"/>
<gene>
    <name evidence="1" type="ORF">BINO364_LOCUS1775</name>
</gene>
<keyword evidence="2" id="KW-1185">Reference proteome</keyword>
<evidence type="ECO:0000313" key="2">
    <source>
        <dbReference type="Proteomes" id="UP000838878"/>
    </source>
</evidence>
<reference evidence="1" key="1">
    <citation type="submission" date="2021-12" db="EMBL/GenBank/DDBJ databases">
        <authorList>
            <person name="Martin H S."/>
        </authorList>
    </citation>
    <scope>NUCLEOTIDE SEQUENCE</scope>
</reference>
<dbReference type="EMBL" id="OV170221">
    <property type="protein sequence ID" value="CAH0714757.1"/>
    <property type="molecule type" value="Genomic_DNA"/>
</dbReference>
<sequence length="105" mass="12571">MQYNLHVRRRKVARGGQALRSRRCRRDAGYCSHDLDSLRRWKNSDVINEGRHRARRTGAALDVRTIRKHKNGHKKQLFVALRYVLAFYRNYEPPALRRPPEQIKH</sequence>
<accession>A0A8J9U6M3</accession>
<organism evidence="1 2">
    <name type="scientific">Brenthis ino</name>
    <name type="common">lesser marbled fritillary</name>
    <dbReference type="NCBI Taxonomy" id="405034"/>
    <lineage>
        <taxon>Eukaryota</taxon>
        <taxon>Metazoa</taxon>
        <taxon>Ecdysozoa</taxon>
        <taxon>Arthropoda</taxon>
        <taxon>Hexapoda</taxon>
        <taxon>Insecta</taxon>
        <taxon>Pterygota</taxon>
        <taxon>Neoptera</taxon>
        <taxon>Endopterygota</taxon>
        <taxon>Lepidoptera</taxon>
        <taxon>Glossata</taxon>
        <taxon>Ditrysia</taxon>
        <taxon>Papilionoidea</taxon>
        <taxon>Nymphalidae</taxon>
        <taxon>Heliconiinae</taxon>
        <taxon>Argynnini</taxon>
        <taxon>Brenthis</taxon>
    </lineage>
</organism>
<name>A0A8J9U6M3_9NEOP</name>
<dbReference type="Proteomes" id="UP000838878">
    <property type="component" value="Chromosome 1"/>
</dbReference>
<dbReference type="AlphaFoldDB" id="A0A8J9U6M3"/>
<protein>
    <submittedName>
        <fullName evidence="1">Uncharacterized protein</fullName>
    </submittedName>
</protein>
<feature type="non-terminal residue" evidence="1">
    <location>
        <position position="105"/>
    </location>
</feature>